<dbReference type="PRINTS" id="PR00081">
    <property type="entry name" value="GDHRDH"/>
</dbReference>
<evidence type="ECO:0000256" key="1">
    <source>
        <dbReference type="ARBA" id="ARBA00006484"/>
    </source>
</evidence>
<proteinExistence type="inferred from homology"/>
<organism evidence="5 6">
    <name type="scientific">Daucus carota subsp. sativus</name>
    <name type="common">Carrot</name>
    <dbReference type="NCBI Taxonomy" id="79200"/>
    <lineage>
        <taxon>Eukaryota</taxon>
        <taxon>Viridiplantae</taxon>
        <taxon>Streptophyta</taxon>
        <taxon>Embryophyta</taxon>
        <taxon>Tracheophyta</taxon>
        <taxon>Spermatophyta</taxon>
        <taxon>Magnoliopsida</taxon>
        <taxon>eudicotyledons</taxon>
        <taxon>Gunneridae</taxon>
        <taxon>Pentapetalae</taxon>
        <taxon>asterids</taxon>
        <taxon>campanulids</taxon>
        <taxon>Apiales</taxon>
        <taxon>Apiaceae</taxon>
        <taxon>Apioideae</taxon>
        <taxon>Scandiceae</taxon>
        <taxon>Daucinae</taxon>
        <taxon>Daucus</taxon>
        <taxon>Daucus sect. Daucus</taxon>
    </lineage>
</organism>
<keyword evidence="3" id="KW-0560">Oxidoreductase</keyword>
<dbReference type="PANTHER" id="PTHR43490:SF135">
    <property type="entry name" value="OS02G0640800 PROTEIN"/>
    <property type="match status" value="1"/>
</dbReference>
<accession>A0AAF1AMS2</accession>
<keyword evidence="2" id="KW-0521">NADP</keyword>
<dbReference type="EMBL" id="CP093343">
    <property type="protein sequence ID" value="WOG85861.1"/>
    <property type="molecule type" value="Genomic_DNA"/>
</dbReference>
<dbReference type="InterPro" id="IPR036291">
    <property type="entry name" value="NAD(P)-bd_dom_sf"/>
</dbReference>
<dbReference type="PANTHER" id="PTHR43490">
    <property type="entry name" value="(+)-NEOMENTHOL DEHYDROGENASE"/>
    <property type="match status" value="1"/>
</dbReference>
<evidence type="ECO:0000313" key="6">
    <source>
        <dbReference type="Proteomes" id="UP000077755"/>
    </source>
</evidence>
<dbReference type="PRINTS" id="PR00080">
    <property type="entry name" value="SDRFAMILY"/>
</dbReference>
<reference evidence="5" key="1">
    <citation type="journal article" date="2016" name="Nat. Genet.">
        <title>A high-quality carrot genome assembly provides new insights into carotenoid accumulation and asterid genome evolution.</title>
        <authorList>
            <person name="Iorizzo M."/>
            <person name="Ellison S."/>
            <person name="Senalik D."/>
            <person name="Zeng P."/>
            <person name="Satapoomin P."/>
            <person name="Huang J."/>
            <person name="Bowman M."/>
            <person name="Iovene M."/>
            <person name="Sanseverino W."/>
            <person name="Cavagnaro P."/>
            <person name="Yildiz M."/>
            <person name="Macko-Podgorni A."/>
            <person name="Moranska E."/>
            <person name="Grzebelus E."/>
            <person name="Grzebelus D."/>
            <person name="Ashrafi H."/>
            <person name="Zheng Z."/>
            <person name="Cheng S."/>
            <person name="Spooner D."/>
            <person name="Van Deynze A."/>
            <person name="Simon P."/>
        </authorList>
    </citation>
    <scope>NUCLEOTIDE SEQUENCE</scope>
    <source>
        <tissue evidence="5">Leaf</tissue>
    </source>
</reference>
<sequence length="324" mass="36274">MRIMKQRLWKKLEVLIYCYTSTKCERFSKCALVTGGGRGIGFKICRKLAENEIRVILTDRKQKDAIEAVEKLKLSGNLDVVSHQLDVKDSASIAAVANYVKSNFGKLDILVNNAGASGLVIAKPQELRSFKDGAGFLEVIDEHAHLLEGILEENYELAEDCLRTNYYGTKAVTTELLPLLQLSNSARIVNVSSNYGELKWIYNEKVKAELNNVETLTEEKIDEIIKWFLKVYKENNWKANGWPIVVSPYKISKAAVSAYTRLLARKYPDMLINCVHPGYCKTEITSESGPLTPEEGARAPVMLALLPNDGPSGIYFAEMQPSTF</sequence>
<dbReference type="GO" id="GO:0016020">
    <property type="term" value="C:membrane"/>
    <property type="evidence" value="ECO:0007669"/>
    <property type="project" value="TreeGrafter"/>
</dbReference>
<evidence type="ECO:0000313" key="5">
    <source>
        <dbReference type="EMBL" id="WOG85861.1"/>
    </source>
</evidence>
<evidence type="ECO:0000256" key="2">
    <source>
        <dbReference type="ARBA" id="ARBA00022857"/>
    </source>
</evidence>
<dbReference type="Pfam" id="PF00106">
    <property type="entry name" value="adh_short"/>
    <property type="match status" value="1"/>
</dbReference>
<dbReference type="InterPro" id="IPR002347">
    <property type="entry name" value="SDR_fam"/>
</dbReference>
<dbReference type="Gene3D" id="3.40.50.720">
    <property type="entry name" value="NAD(P)-binding Rossmann-like Domain"/>
    <property type="match status" value="1"/>
</dbReference>
<dbReference type="AlphaFoldDB" id="A0AAF1AMS2"/>
<name>A0AAF1AMS2_DAUCS</name>
<gene>
    <name evidence="5" type="ORF">DCAR_0105054</name>
</gene>
<dbReference type="GO" id="GO:0016491">
    <property type="term" value="F:oxidoreductase activity"/>
    <property type="evidence" value="ECO:0007669"/>
    <property type="project" value="UniProtKB-KW"/>
</dbReference>
<evidence type="ECO:0008006" key="7">
    <source>
        <dbReference type="Google" id="ProtNLM"/>
    </source>
</evidence>
<dbReference type="Proteomes" id="UP000077755">
    <property type="component" value="Chromosome 1"/>
</dbReference>
<evidence type="ECO:0000256" key="3">
    <source>
        <dbReference type="ARBA" id="ARBA00023002"/>
    </source>
</evidence>
<reference evidence="5" key="2">
    <citation type="submission" date="2022-03" db="EMBL/GenBank/DDBJ databases">
        <title>Draft title - Genomic analysis of global carrot germplasm unveils the trajectory of domestication and the origin of high carotenoid orange carrot.</title>
        <authorList>
            <person name="Iorizzo M."/>
            <person name="Ellison S."/>
            <person name="Senalik D."/>
            <person name="Macko-Podgorni A."/>
            <person name="Grzebelus D."/>
            <person name="Bostan H."/>
            <person name="Rolling W."/>
            <person name="Curaba J."/>
            <person name="Simon P."/>
        </authorList>
    </citation>
    <scope>NUCLEOTIDE SEQUENCE</scope>
    <source>
        <tissue evidence="5">Leaf</tissue>
    </source>
</reference>
<dbReference type="SUPFAM" id="SSF51735">
    <property type="entry name" value="NAD(P)-binding Rossmann-fold domains"/>
    <property type="match status" value="1"/>
</dbReference>
<keyword evidence="6" id="KW-1185">Reference proteome</keyword>
<evidence type="ECO:0000256" key="4">
    <source>
        <dbReference type="RuleBase" id="RU000363"/>
    </source>
</evidence>
<comment type="similarity">
    <text evidence="1 4">Belongs to the short-chain dehydrogenases/reductases (SDR) family.</text>
</comment>
<protein>
    <recommendedName>
        <fullName evidence="7">Glucose/ribitol dehydrogenase</fullName>
    </recommendedName>
</protein>